<protein>
    <submittedName>
        <fullName evidence="5">Uncharacterized protein</fullName>
    </submittedName>
</protein>
<evidence type="ECO:0000256" key="3">
    <source>
        <dbReference type="SAM" id="MobiDB-lite"/>
    </source>
</evidence>
<dbReference type="OrthoDB" id="187139at2759"/>
<dbReference type="AlphaFoldDB" id="A0A2C5X2L7"/>
<dbReference type="Pfam" id="PF11951">
    <property type="entry name" value="Fungal_trans_2"/>
    <property type="match status" value="1"/>
</dbReference>
<dbReference type="EMBL" id="APWK03000074">
    <property type="protein sequence ID" value="PHH52222.1"/>
    <property type="molecule type" value="Genomic_DNA"/>
</dbReference>
<evidence type="ECO:0000256" key="2">
    <source>
        <dbReference type="ARBA" id="ARBA00023242"/>
    </source>
</evidence>
<feature type="region of interest" description="Disordered" evidence="3">
    <location>
        <begin position="1"/>
        <end position="106"/>
    </location>
</feature>
<evidence type="ECO:0000313" key="5">
    <source>
        <dbReference type="EMBL" id="PHH52222.1"/>
    </source>
</evidence>
<keyword evidence="4" id="KW-0812">Transmembrane</keyword>
<dbReference type="GO" id="GO:0000976">
    <property type="term" value="F:transcription cis-regulatory region binding"/>
    <property type="evidence" value="ECO:0007669"/>
    <property type="project" value="TreeGrafter"/>
</dbReference>
<sequence length="490" mass="54474">MVSSSTQTDPMINTETVQPQAVSSVANGPQQLQSTKSQQLPPLVEPQGTDSRLTPAQDASSQCIRLRGMQLQSAHPIQQQAHSPKNLRDRQISPTFPSRVPVSPKLQTCSESSKRPVYSSAFSNNFLEHYLHMTTEILVSNTKAENPFLQYVMPLAHSDDSLMEAVLCLGGTHLCASMETPDPAVRKATLGLYGLVLHRLRENMMSGSTAMHDRQHKLRVMTIVMLLCQIESLQRHHRGTIFPHLRAFRSILLSLQDEMPSSFDSIEEKLQGSMLEIYSYLVLVANITPYGLDENRTLPFDSFLFSFGEKVAGLDSSGVIFSSIDGLFSLIPSVSLLARQRLEEPDNSPSAGLMRKFTELEQRISGWEPPADTAVVWDADRDSLASVYRHALLVYLKTARCGAVVGDVRVIQDVQEHVNSAIATMMSLAMSTMCAVLLWPVMIVGSCLIIKPQQNMVYEGLRYSRYKTANVLQAIELLEKLWRDPAPEAS</sequence>
<feature type="compositionally biased region" description="Polar residues" evidence="3">
    <location>
        <begin position="70"/>
        <end position="83"/>
    </location>
</feature>
<feature type="compositionally biased region" description="Polar residues" evidence="3">
    <location>
        <begin position="48"/>
        <end position="63"/>
    </location>
</feature>
<comment type="caution">
    <text evidence="5">The sequence shown here is derived from an EMBL/GenBank/DDBJ whole genome shotgun (WGS) entry which is preliminary data.</text>
</comment>
<comment type="subcellular location">
    <subcellularLocation>
        <location evidence="1">Nucleus</location>
    </subcellularLocation>
</comment>
<evidence type="ECO:0000256" key="4">
    <source>
        <dbReference type="SAM" id="Phobius"/>
    </source>
</evidence>
<dbReference type="InterPro" id="IPR021858">
    <property type="entry name" value="Fun_TF"/>
</dbReference>
<keyword evidence="4" id="KW-1133">Transmembrane helix</keyword>
<keyword evidence="4" id="KW-0472">Membrane</keyword>
<feature type="transmembrane region" description="Helical" evidence="4">
    <location>
        <begin position="428"/>
        <end position="450"/>
    </location>
</feature>
<keyword evidence="6" id="KW-1185">Reference proteome</keyword>
<evidence type="ECO:0000313" key="6">
    <source>
        <dbReference type="Proteomes" id="UP000222788"/>
    </source>
</evidence>
<dbReference type="PANTHER" id="PTHR37534:SF38">
    <property type="entry name" value="ZN(2)-C6 FUNGAL-TYPE DOMAIN-CONTAINING PROTEIN"/>
    <property type="match status" value="1"/>
</dbReference>
<dbReference type="STRING" id="1035309.A0A2C5X2L7"/>
<evidence type="ECO:0000256" key="1">
    <source>
        <dbReference type="ARBA" id="ARBA00004123"/>
    </source>
</evidence>
<dbReference type="GO" id="GO:0005634">
    <property type="term" value="C:nucleus"/>
    <property type="evidence" value="ECO:0007669"/>
    <property type="project" value="UniProtKB-SubCell"/>
</dbReference>
<proteinExistence type="predicted"/>
<reference evidence="5 6" key="2">
    <citation type="journal article" date="2013" name="IMA Fungus">
        <title>IMA Genome-F 1: Ceratocystis fimbriata: Draft nuclear genome sequence for the plant pathogen, Ceratocystis fimbriata.</title>
        <authorList>
            <person name="Wilken P.M."/>
            <person name="Steenkamp E.T."/>
            <person name="Wingfield M.J."/>
            <person name="de Beer Z.W."/>
            <person name="Wingfield B.D."/>
        </authorList>
    </citation>
    <scope>NUCLEOTIDE SEQUENCE [LARGE SCALE GENOMIC DNA]</scope>
    <source>
        <strain evidence="5 6">CBS 114723</strain>
    </source>
</reference>
<dbReference type="PANTHER" id="PTHR37534">
    <property type="entry name" value="TRANSCRIPTIONAL ACTIVATOR PROTEIN UGA3"/>
    <property type="match status" value="1"/>
</dbReference>
<keyword evidence="2" id="KW-0539">Nucleus</keyword>
<feature type="compositionally biased region" description="Polar residues" evidence="3">
    <location>
        <begin position="1"/>
        <end position="40"/>
    </location>
</feature>
<dbReference type="GO" id="GO:0045944">
    <property type="term" value="P:positive regulation of transcription by RNA polymerase II"/>
    <property type="evidence" value="ECO:0007669"/>
    <property type="project" value="TreeGrafter"/>
</dbReference>
<accession>A0A2C5X2L7</accession>
<organism evidence="5 6">
    <name type="scientific">Ceratocystis fimbriata CBS 114723</name>
    <dbReference type="NCBI Taxonomy" id="1035309"/>
    <lineage>
        <taxon>Eukaryota</taxon>
        <taxon>Fungi</taxon>
        <taxon>Dikarya</taxon>
        <taxon>Ascomycota</taxon>
        <taxon>Pezizomycotina</taxon>
        <taxon>Sordariomycetes</taxon>
        <taxon>Hypocreomycetidae</taxon>
        <taxon>Microascales</taxon>
        <taxon>Ceratocystidaceae</taxon>
        <taxon>Ceratocystis</taxon>
    </lineage>
</organism>
<gene>
    <name evidence="5" type="ORF">CFIMG_004914RA</name>
</gene>
<reference evidence="5 6" key="1">
    <citation type="journal article" date="2013" name="Fungal Biol.">
        <title>Analysis of microsatellite markers in the genome of the plant pathogen Ceratocystis fimbriata.</title>
        <authorList>
            <person name="Simpson M.C."/>
            <person name="Wilken P.M."/>
            <person name="Coetzee M.P."/>
            <person name="Wingfield M.J."/>
            <person name="Wingfield B.D."/>
        </authorList>
    </citation>
    <scope>NUCLEOTIDE SEQUENCE [LARGE SCALE GENOMIC DNA]</scope>
    <source>
        <strain evidence="5 6">CBS 114723</strain>
    </source>
</reference>
<dbReference type="Proteomes" id="UP000222788">
    <property type="component" value="Unassembled WGS sequence"/>
</dbReference>
<name>A0A2C5X2L7_9PEZI</name>
<dbReference type="GO" id="GO:0003700">
    <property type="term" value="F:DNA-binding transcription factor activity"/>
    <property type="evidence" value="ECO:0007669"/>
    <property type="project" value="TreeGrafter"/>
</dbReference>